<sequence>MSDPSCFSLPPSRTHAAIPGDPRFQSGAGRAPGGNRDTARIVLK</sequence>
<name>Q0BZJ1_HYPNA</name>
<evidence type="ECO:0000313" key="3">
    <source>
        <dbReference type="Proteomes" id="UP000001959"/>
    </source>
</evidence>
<dbReference type="HOGENOM" id="CLU_3217287_0_0_5"/>
<feature type="region of interest" description="Disordered" evidence="1">
    <location>
        <begin position="1"/>
        <end position="44"/>
    </location>
</feature>
<reference evidence="2 3" key="1">
    <citation type="journal article" date="2006" name="J. Bacteriol.">
        <title>Comparative genomic evidence for a close relationship between the dimorphic prosthecate bacteria Hyphomonas neptunium and Caulobacter crescentus.</title>
        <authorList>
            <person name="Badger J.H."/>
            <person name="Hoover T.R."/>
            <person name="Brun Y.V."/>
            <person name="Weiner R.M."/>
            <person name="Laub M.T."/>
            <person name="Alexandre G."/>
            <person name="Mrazek J."/>
            <person name="Ren Q."/>
            <person name="Paulsen I.T."/>
            <person name="Nelson K.E."/>
            <person name="Khouri H.M."/>
            <person name="Radune D."/>
            <person name="Sosa J."/>
            <person name="Dodson R.J."/>
            <person name="Sullivan S.A."/>
            <person name="Rosovitz M.J."/>
            <person name="Madupu R."/>
            <person name="Brinkac L.M."/>
            <person name="Durkin A.S."/>
            <person name="Daugherty S.C."/>
            <person name="Kothari S.P."/>
            <person name="Giglio M.G."/>
            <person name="Zhou L."/>
            <person name="Haft D.H."/>
            <person name="Selengut J.D."/>
            <person name="Davidsen T.M."/>
            <person name="Yang Q."/>
            <person name="Zafar N."/>
            <person name="Ward N.L."/>
        </authorList>
    </citation>
    <scope>NUCLEOTIDE SEQUENCE [LARGE SCALE GENOMIC DNA]</scope>
    <source>
        <strain evidence="2 3">ATCC 15444</strain>
    </source>
</reference>
<organism evidence="2 3">
    <name type="scientific">Hyphomonas neptunium (strain ATCC 15444)</name>
    <dbReference type="NCBI Taxonomy" id="228405"/>
    <lineage>
        <taxon>Bacteria</taxon>
        <taxon>Pseudomonadati</taxon>
        <taxon>Pseudomonadota</taxon>
        <taxon>Alphaproteobacteria</taxon>
        <taxon>Hyphomonadales</taxon>
        <taxon>Hyphomonadaceae</taxon>
        <taxon>Hyphomonas</taxon>
    </lineage>
</organism>
<keyword evidence="3" id="KW-1185">Reference proteome</keyword>
<gene>
    <name evidence="2" type="ordered locus">HNE_2407</name>
</gene>
<proteinExistence type="predicted"/>
<dbReference type="Proteomes" id="UP000001959">
    <property type="component" value="Chromosome"/>
</dbReference>
<dbReference type="KEGG" id="hne:HNE_2407"/>
<dbReference type="EMBL" id="CP000158">
    <property type="protein sequence ID" value="ABI75841.1"/>
    <property type="molecule type" value="Genomic_DNA"/>
</dbReference>
<evidence type="ECO:0000256" key="1">
    <source>
        <dbReference type="SAM" id="MobiDB-lite"/>
    </source>
</evidence>
<accession>Q0BZJ1</accession>
<dbReference type="AlphaFoldDB" id="Q0BZJ1"/>
<evidence type="ECO:0000313" key="2">
    <source>
        <dbReference type="EMBL" id="ABI75841.1"/>
    </source>
</evidence>
<protein>
    <submittedName>
        <fullName evidence="2">Uncharacterized protein</fullName>
    </submittedName>
</protein>